<proteinExistence type="predicted"/>
<protein>
    <submittedName>
        <fullName evidence="1">Uncharacterized protein</fullName>
    </submittedName>
</protein>
<dbReference type="Proteomes" id="UP001153620">
    <property type="component" value="Chromosome 4"/>
</dbReference>
<reference evidence="1" key="1">
    <citation type="submission" date="2022-01" db="EMBL/GenBank/DDBJ databases">
        <authorList>
            <person name="King R."/>
        </authorList>
    </citation>
    <scope>NUCLEOTIDE SEQUENCE</scope>
</reference>
<name>A0A9N9S4Q5_9DIPT</name>
<evidence type="ECO:0000313" key="1">
    <source>
        <dbReference type="EMBL" id="CAG9811254.1"/>
    </source>
</evidence>
<keyword evidence="2" id="KW-1185">Reference proteome</keyword>
<sequence>MIKHFHHQSDDKCKYLALKYIFKDKLYGEFVDILQNIPGLAEWKKIIDSMTIDEVQCNNLVFKDFYRNSFSSIEKILADYFVAKYLISYLFKDSIMQEDDQNRFFKILRFIAILADEFKMIHKFIFDYTTYRLQIERTNSDLMVLDNLPQICNDIFNSENCIKIFKFWSTVSPSIFKDIFKIDDNVELTVELINEKVLLVQNSYED</sequence>
<accession>A0A9N9S4Q5</accession>
<gene>
    <name evidence="1" type="ORF">CHIRRI_LOCUS14063</name>
</gene>
<dbReference type="EMBL" id="OU895880">
    <property type="protein sequence ID" value="CAG9811254.1"/>
    <property type="molecule type" value="Genomic_DNA"/>
</dbReference>
<reference evidence="1" key="2">
    <citation type="submission" date="2022-10" db="EMBL/GenBank/DDBJ databases">
        <authorList>
            <consortium name="ENA_rothamsted_submissions"/>
            <consortium name="culmorum"/>
            <person name="King R."/>
        </authorList>
    </citation>
    <scope>NUCLEOTIDE SEQUENCE</scope>
</reference>
<dbReference type="AlphaFoldDB" id="A0A9N9S4Q5"/>
<evidence type="ECO:0000313" key="2">
    <source>
        <dbReference type="Proteomes" id="UP001153620"/>
    </source>
</evidence>
<organism evidence="1 2">
    <name type="scientific">Chironomus riparius</name>
    <dbReference type="NCBI Taxonomy" id="315576"/>
    <lineage>
        <taxon>Eukaryota</taxon>
        <taxon>Metazoa</taxon>
        <taxon>Ecdysozoa</taxon>
        <taxon>Arthropoda</taxon>
        <taxon>Hexapoda</taxon>
        <taxon>Insecta</taxon>
        <taxon>Pterygota</taxon>
        <taxon>Neoptera</taxon>
        <taxon>Endopterygota</taxon>
        <taxon>Diptera</taxon>
        <taxon>Nematocera</taxon>
        <taxon>Chironomoidea</taxon>
        <taxon>Chironomidae</taxon>
        <taxon>Chironominae</taxon>
        <taxon>Chironomus</taxon>
    </lineage>
</organism>